<dbReference type="InterPro" id="IPR000326">
    <property type="entry name" value="PAP2/HPO"/>
</dbReference>
<comment type="similarity">
    <text evidence="3">Belongs to the glucose-6-phosphatase family.</text>
</comment>
<name>A0A9C5ZIW8_9MUSC</name>
<comment type="pathway">
    <text evidence="2">Carbohydrate biosynthesis; gluconeogenesis.</text>
</comment>
<dbReference type="GeneID" id="119642375"/>
<dbReference type="GO" id="GO:0051156">
    <property type="term" value="P:glucose 6-phosphate metabolic process"/>
    <property type="evidence" value="ECO:0007669"/>
    <property type="project" value="TreeGrafter"/>
</dbReference>
<evidence type="ECO:0000256" key="7">
    <source>
        <dbReference type="ARBA" id="ARBA00022801"/>
    </source>
</evidence>
<evidence type="ECO:0000256" key="6">
    <source>
        <dbReference type="ARBA" id="ARBA00022692"/>
    </source>
</evidence>
<feature type="transmembrane region" description="Helical" evidence="11">
    <location>
        <begin position="137"/>
        <end position="156"/>
    </location>
</feature>
<feature type="transmembrane region" description="Helical" evidence="11">
    <location>
        <begin position="113"/>
        <end position="131"/>
    </location>
</feature>
<proteinExistence type="inferred from homology"/>
<dbReference type="RefSeq" id="XP_037897444.1">
    <property type="nucleotide sequence ID" value="XM_038041516.1"/>
</dbReference>
<evidence type="ECO:0000256" key="5">
    <source>
        <dbReference type="ARBA" id="ARBA00022432"/>
    </source>
</evidence>
<keyword evidence="6 11" id="KW-0812">Transmembrane</keyword>
<dbReference type="KEGG" id="gfs:119642375"/>
<organism evidence="13 15">
    <name type="scientific">Glossina fuscipes</name>
    <dbReference type="NCBI Taxonomy" id="7396"/>
    <lineage>
        <taxon>Eukaryota</taxon>
        <taxon>Metazoa</taxon>
        <taxon>Ecdysozoa</taxon>
        <taxon>Arthropoda</taxon>
        <taxon>Hexapoda</taxon>
        <taxon>Insecta</taxon>
        <taxon>Pterygota</taxon>
        <taxon>Neoptera</taxon>
        <taxon>Endopterygota</taxon>
        <taxon>Diptera</taxon>
        <taxon>Brachycera</taxon>
        <taxon>Muscomorpha</taxon>
        <taxon>Hippoboscoidea</taxon>
        <taxon>Glossinidae</taxon>
        <taxon>Glossina</taxon>
    </lineage>
</organism>
<keyword evidence="10 11" id="KW-0472">Membrane</keyword>
<evidence type="ECO:0000256" key="9">
    <source>
        <dbReference type="ARBA" id="ARBA00022989"/>
    </source>
</evidence>
<dbReference type="SMART" id="SM00014">
    <property type="entry name" value="acidPPc"/>
    <property type="match status" value="1"/>
</dbReference>
<dbReference type="GO" id="GO:0004346">
    <property type="term" value="F:glucose-6-phosphatase activity"/>
    <property type="evidence" value="ECO:0007669"/>
    <property type="project" value="UniProtKB-EC"/>
</dbReference>
<evidence type="ECO:0000256" key="4">
    <source>
        <dbReference type="ARBA" id="ARBA00012634"/>
    </source>
</evidence>
<dbReference type="Gene3D" id="1.20.144.10">
    <property type="entry name" value="Phosphatidic acid phosphatase type 2/haloperoxidase"/>
    <property type="match status" value="1"/>
</dbReference>
<evidence type="ECO:0000313" key="15">
    <source>
        <dbReference type="RefSeq" id="XP_037897444.1"/>
    </source>
</evidence>
<gene>
    <name evidence="14 15" type="primary">LOC119642375</name>
</gene>
<dbReference type="AlphaFoldDB" id="A0A9C5ZIW8"/>
<keyword evidence="7" id="KW-0378">Hydrolase</keyword>
<accession>A0A9C5ZIW8</accession>
<protein>
    <recommendedName>
        <fullName evidence="4">glucose-6-phosphatase</fullName>
        <ecNumber evidence="4">3.1.3.9</ecNumber>
    </recommendedName>
</protein>
<evidence type="ECO:0000256" key="8">
    <source>
        <dbReference type="ARBA" id="ARBA00022824"/>
    </source>
</evidence>
<evidence type="ECO:0000256" key="10">
    <source>
        <dbReference type="ARBA" id="ARBA00023136"/>
    </source>
</evidence>
<feature type="transmembrane region" description="Helical" evidence="11">
    <location>
        <begin position="21"/>
        <end position="41"/>
    </location>
</feature>
<dbReference type="PANTHER" id="PTHR12591">
    <property type="entry name" value="GLUCOSE-6-PHOSPHATASE"/>
    <property type="match status" value="1"/>
</dbReference>
<keyword evidence="9 11" id="KW-1133">Transmembrane helix</keyword>
<reference evidence="14 15" key="1">
    <citation type="submission" date="2025-04" db="UniProtKB">
        <authorList>
            <consortium name="RefSeq"/>
        </authorList>
    </citation>
    <scope>IDENTIFICATION</scope>
    <source>
        <tissue evidence="14 15">Whole body pupa</tissue>
    </source>
</reference>
<evidence type="ECO:0000256" key="1">
    <source>
        <dbReference type="ARBA" id="ARBA00004477"/>
    </source>
</evidence>
<keyword evidence="13" id="KW-1185">Reference proteome</keyword>
<evidence type="ECO:0000256" key="3">
    <source>
        <dbReference type="ARBA" id="ARBA00009266"/>
    </source>
</evidence>
<evidence type="ECO:0000259" key="12">
    <source>
        <dbReference type="SMART" id="SM00014"/>
    </source>
</evidence>
<dbReference type="GO" id="GO:0005789">
    <property type="term" value="C:endoplasmic reticulum membrane"/>
    <property type="evidence" value="ECO:0007669"/>
    <property type="project" value="UniProtKB-SubCell"/>
</dbReference>
<dbReference type="GO" id="GO:0006094">
    <property type="term" value="P:gluconeogenesis"/>
    <property type="evidence" value="ECO:0007669"/>
    <property type="project" value="UniProtKB-KW"/>
</dbReference>
<evidence type="ECO:0000313" key="14">
    <source>
        <dbReference type="RefSeq" id="XP_037897443.1"/>
    </source>
</evidence>
<evidence type="ECO:0000256" key="2">
    <source>
        <dbReference type="ARBA" id="ARBA00004742"/>
    </source>
</evidence>
<feature type="domain" description="Phosphatidic acid phosphatase type 2/haloperoxidase" evidence="12">
    <location>
        <begin position="20"/>
        <end position="156"/>
    </location>
</feature>
<keyword evidence="5" id="KW-0312">Gluconeogenesis</keyword>
<dbReference type="InterPro" id="IPR036938">
    <property type="entry name" value="PAP2/HPO_sf"/>
</dbReference>
<dbReference type="SUPFAM" id="SSF48317">
    <property type="entry name" value="Acid phosphatase/Vanadium-dependent haloperoxidase"/>
    <property type="match status" value="1"/>
</dbReference>
<evidence type="ECO:0000256" key="11">
    <source>
        <dbReference type="SAM" id="Phobius"/>
    </source>
</evidence>
<feature type="transmembrane region" description="Helical" evidence="11">
    <location>
        <begin position="168"/>
        <end position="188"/>
    </location>
</feature>
<keyword evidence="8" id="KW-0256">Endoplasmic reticulum</keyword>
<comment type="subcellular location">
    <subcellularLocation>
        <location evidence="1">Endoplasmic reticulum membrane</location>
        <topology evidence="1">Multi-pass membrane protein</topology>
    </subcellularLocation>
</comment>
<evidence type="ECO:0000313" key="13">
    <source>
        <dbReference type="Proteomes" id="UP000092443"/>
    </source>
</evidence>
<dbReference type="Proteomes" id="UP000092443">
    <property type="component" value="Unplaced"/>
</dbReference>
<dbReference type="EC" id="3.1.3.9" evidence="4"/>
<sequence length="302" mass="35221">MEPSRVLDILVPLVGAFNHQLFVRLVCSLSIINTSVSLIKWCCPEYRPYWWLKEFKAVHHFDDLQQYPSTCETSAGFPSAHSTVFTVFVHLFLGPSMSYISHQFKMDQRCLKLISSFLWIVFSSLMWLSRMYLLAEFLHQCILGSLIAFLFLHFFNRHSSFFYALNRRWLVTGVLCCSSIPVTAYFSMLSMHVDPHWSVRMAFKWCQEPSNLCHETSPVFSLGRDFGYLMGVALSAPLFKRHECSNSRIKRLPLMISVEIINYWARLETPKTRGRFIFVAYECLRNLLHSFTLLTILPKLIT</sequence>
<dbReference type="RefSeq" id="XP_037897443.1">
    <property type="nucleotide sequence ID" value="XM_038041515.1"/>
</dbReference>
<dbReference type="PANTHER" id="PTHR12591:SF0">
    <property type="entry name" value="FI19814P1"/>
    <property type="match status" value="1"/>
</dbReference>
<dbReference type="Pfam" id="PF01569">
    <property type="entry name" value="PAP2"/>
    <property type="match status" value="1"/>
</dbReference>